<accession>A0A7D6H3V0</accession>
<feature type="compositionally biased region" description="Acidic residues" evidence="1">
    <location>
        <begin position="36"/>
        <end position="47"/>
    </location>
</feature>
<proteinExistence type="predicted"/>
<protein>
    <submittedName>
        <fullName evidence="2">Uncharacterized protein</fullName>
    </submittedName>
</protein>
<dbReference type="AlphaFoldDB" id="A0A7D6H3V0"/>
<dbReference type="OrthoDB" id="327300at2157"/>
<dbReference type="RefSeq" id="WP_180839894.1">
    <property type="nucleotide sequence ID" value="NZ_CP059154.1"/>
</dbReference>
<name>A0A7D6H3V0_9EURY</name>
<feature type="region of interest" description="Disordered" evidence="1">
    <location>
        <begin position="23"/>
        <end position="56"/>
    </location>
</feature>
<dbReference type="GeneID" id="56143913"/>
<dbReference type="KEGG" id="nay:HYG81_11870"/>
<keyword evidence="3" id="KW-1185">Reference proteome</keyword>
<gene>
    <name evidence="2" type="ORF">HYG81_11870</name>
</gene>
<dbReference type="Proteomes" id="UP000510869">
    <property type="component" value="Chromosome"/>
</dbReference>
<reference evidence="2 3" key="1">
    <citation type="submission" date="2020-07" db="EMBL/GenBank/DDBJ databases">
        <title>Natrinema (YPL30) sp. nov. and Haloterrigena xxxxxx (YPL8) sp. nov., isolated from a salt mine.</title>
        <authorList>
            <person name="Cui H."/>
        </authorList>
    </citation>
    <scope>NUCLEOTIDE SEQUENCE [LARGE SCALE GENOMIC DNA]</scope>
    <source>
        <strain evidence="2 3">YPL13</strain>
    </source>
</reference>
<dbReference type="PROSITE" id="PS51257">
    <property type="entry name" value="PROKAR_LIPOPROTEIN"/>
    <property type="match status" value="1"/>
</dbReference>
<evidence type="ECO:0000313" key="2">
    <source>
        <dbReference type="EMBL" id="QLK24808.1"/>
    </source>
</evidence>
<dbReference type="EMBL" id="CP059154">
    <property type="protein sequence ID" value="QLK24808.1"/>
    <property type="molecule type" value="Genomic_DNA"/>
</dbReference>
<evidence type="ECO:0000313" key="3">
    <source>
        <dbReference type="Proteomes" id="UP000510869"/>
    </source>
</evidence>
<organism evidence="2 3">
    <name type="scientific">Natrinema zhouii</name>
    <dbReference type="NCBI Taxonomy" id="1710539"/>
    <lineage>
        <taxon>Archaea</taxon>
        <taxon>Methanobacteriati</taxon>
        <taxon>Methanobacteriota</taxon>
        <taxon>Stenosarchaea group</taxon>
        <taxon>Halobacteria</taxon>
        <taxon>Halobacteriales</taxon>
        <taxon>Natrialbaceae</taxon>
        <taxon>Natrinema</taxon>
    </lineage>
</organism>
<sequence length="307" mass="33300">MNRRTYVVSAGVGVSSLLAGCLSDASSDENSGPDDSTNDNENDDGSDGETGPGPNSAIDAYLDAAEAEDTDALLEVVHNSSPLYALYEDPEWEFESGEFDGRENIETELITEDGSVADILELEGASFWFDEGKLESEIGNEDIALVRAELADQEAADESGIWVLVTEDDEWTVFWVGGEDDTPDDPEAAFKDPIEDADNDVIDEIEWDVDPNEASDGFDPETTDFARVHFTDSPGLEAETVRLESTIAGAEFELYNDESGGALSTWADSWVTVQFDPNGDQIVVTAIEDGTETIVHREHYEPTGSSN</sequence>
<evidence type="ECO:0000256" key="1">
    <source>
        <dbReference type="SAM" id="MobiDB-lite"/>
    </source>
</evidence>